<evidence type="ECO:0000313" key="2">
    <source>
        <dbReference type="Proteomes" id="UP000499080"/>
    </source>
</evidence>
<gene>
    <name evidence="1" type="ORF">AVEN_30188_1</name>
</gene>
<evidence type="ECO:0000313" key="1">
    <source>
        <dbReference type="EMBL" id="GBM18778.1"/>
    </source>
</evidence>
<comment type="caution">
    <text evidence="1">The sequence shown here is derived from an EMBL/GenBank/DDBJ whole genome shotgun (WGS) entry which is preliminary data.</text>
</comment>
<dbReference type="EMBL" id="BGPR01000411">
    <property type="protein sequence ID" value="GBM18778.1"/>
    <property type="molecule type" value="Genomic_DNA"/>
</dbReference>
<name>A0A4Y2DSH4_ARAVE</name>
<keyword evidence="2" id="KW-1185">Reference proteome</keyword>
<dbReference type="Proteomes" id="UP000499080">
    <property type="component" value="Unassembled WGS sequence"/>
</dbReference>
<reference evidence="1 2" key="1">
    <citation type="journal article" date="2019" name="Sci. Rep.">
        <title>Orb-weaving spider Araneus ventricosus genome elucidates the spidroin gene catalogue.</title>
        <authorList>
            <person name="Kono N."/>
            <person name="Nakamura H."/>
            <person name="Ohtoshi R."/>
            <person name="Moran D.A.P."/>
            <person name="Shinohara A."/>
            <person name="Yoshida Y."/>
            <person name="Fujiwara M."/>
            <person name="Mori M."/>
            <person name="Tomita M."/>
            <person name="Arakawa K."/>
        </authorList>
    </citation>
    <scope>NUCLEOTIDE SEQUENCE [LARGE SCALE GENOMIC DNA]</scope>
</reference>
<organism evidence="1 2">
    <name type="scientific">Araneus ventricosus</name>
    <name type="common">Orbweaver spider</name>
    <name type="synonym">Epeira ventricosa</name>
    <dbReference type="NCBI Taxonomy" id="182803"/>
    <lineage>
        <taxon>Eukaryota</taxon>
        <taxon>Metazoa</taxon>
        <taxon>Ecdysozoa</taxon>
        <taxon>Arthropoda</taxon>
        <taxon>Chelicerata</taxon>
        <taxon>Arachnida</taxon>
        <taxon>Araneae</taxon>
        <taxon>Araneomorphae</taxon>
        <taxon>Entelegynae</taxon>
        <taxon>Araneoidea</taxon>
        <taxon>Araneidae</taxon>
        <taxon>Araneus</taxon>
    </lineage>
</organism>
<sequence>MVSCWTKNRLVIREWAVGRQRQGLSVNRGGLFGCWHGPCKTFPARSNRTPFGYDLGLTSGKAFSDQFGL</sequence>
<proteinExistence type="predicted"/>
<dbReference type="AlphaFoldDB" id="A0A4Y2DSH4"/>
<accession>A0A4Y2DSH4</accession>
<protein>
    <submittedName>
        <fullName evidence="1">Uncharacterized protein</fullName>
    </submittedName>
</protein>